<geneLocation type="plasmid" evidence="13 14">
    <name>Cy782201</name>
</geneLocation>
<evidence type="ECO:0000256" key="5">
    <source>
        <dbReference type="ARBA" id="ARBA00038978"/>
    </source>
</evidence>
<dbReference type="HOGENOM" id="CLU_009100_4_0_3"/>
<dbReference type="InterPro" id="IPR011707">
    <property type="entry name" value="Cu-oxidase-like_N"/>
</dbReference>
<keyword evidence="14" id="KW-1185">Reference proteome</keyword>
<keyword evidence="3" id="KW-0479">Metal-binding</keyword>
<dbReference type="GO" id="GO:0016491">
    <property type="term" value="F:oxidoreductase activity"/>
    <property type="evidence" value="ECO:0007669"/>
    <property type="project" value="UniProtKB-KW"/>
</dbReference>
<dbReference type="InterPro" id="IPR006311">
    <property type="entry name" value="TAT_signal"/>
</dbReference>
<organism evidence="13 14">
    <name type="scientific">Gloeothece verrucosa (strain PCC 7822)</name>
    <name type="common">Cyanothece sp. (strain PCC 7822)</name>
    <dbReference type="NCBI Taxonomy" id="497965"/>
    <lineage>
        <taxon>Bacteria</taxon>
        <taxon>Bacillati</taxon>
        <taxon>Cyanobacteriota</taxon>
        <taxon>Cyanophyceae</taxon>
        <taxon>Oscillatoriophycideae</taxon>
        <taxon>Chroococcales</taxon>
        <taxon>Aphanothecaceae</taxon>
        <taxon>Gloeothece</taxon>
        <taxon>Gloeothece verrucosa</taxon>
    </lineage>
</organism>
<dbReference type="Gene3D" id="2.60.40.420">
    <property type="entry name" value="Cupredoxins - blue copper proteins"/>
    <property type="match status" value="3"/>
</dbReference>
<dbReference type="EC" id="1.16.3.4" evidence="5"/>
<reference evidence="14" key="1">
    <citation type="journal article" date="2011" name="MBio">
        <title>Novel metabolic attributes of the genus Cyanothece, comprising a group of unicellular nitrogen-fixing Cyanobacteria.</title>
        <authorList>
            <person name="Bandyopadhyay A."/>
            <person name="Elvitigala T."/>
            <person name="Welsh E."/>
            <person name="Stockel J."/>
            <person name="Liberton M."/>
            <person name="Min H."/>
            <person name="Sherman L.A."/>
            <person name="Pakrasi H.B."/>
        </authorList>
    </citation>
    <scope>NUCLEOTIDE SEQUENCE [LARGE SCALE GENOMIC DNA]</scope>
    <source>
        <strain evidence="14">PCC 7822</strain>
        <plasmid evidence="14">Cy782201</plasmid>
    </source>
</reference>
<evidence type="ECO:0000313" key="13">
    <source>
        <dbReference type="EMBL" id="ADN17620.1"/>
    </source>
</evidence>
<gene>
    <name evidence="13" type="ordered locus">Cyan7822_5759</name>
</gene>
<dbReference type="InterPro" id="IPR002355">
    <property type="entry name" value="Cu_oxidase_Cu_BS"/>
</dbReference>
<keyword evidence="13" id="KW-0614">Plasmid</keyword>
<dbReference type="SUPFAM" id="SSF49503">
    <property type="entry name" value="Cupredoxins"/>
    <property type="match status" value="3"/>
</dbReference>
<dbReference type="InterPro" id="IPR011706">
    <property type="entry name" value="Cu-oxidase_C"/>
</dbReference>
<evidence type="ECO:0000259" key="12">
    <source>
        <dbReference type="Pfam" id="PF07732"/>
    </source>
</evidence>
<dbReference type="RefSeq" id="WP_013334370.1">
    <property type="nucleotide sequence ID" value="NC_014533.1"/>
</dbReference>
<evidence type="ECO:0000256" key="2">
    <source>
        <dbReference type="ARBA" id="ARBA00011245"/>
    </source>
</evidence>
<dbReference type="KEGG" id="cyj:Cyan7822_5759"/>
<protein>
    <recommendedName>
        <fullName evidence="6">Multicopper oxidase CueO</fullName>
        <ecNumber evidence="5">1.16.3.4</ecNumber>
    </recommendedName>
    <alternativeName>
        <fullName evidence="7">Copper efflux oxidase</fullName>
    </alternativeName>
    <alternativeName>
        <fullName evidence="8">Cuprous oxidase</fullName>
    </alternativeName>
</protein>
<evidence type="ECO:0000256" key="4">
    <source>
        <dbReference type="ARBA" id="ARBA00023002"/>
    </source>
</evidence>
<dbReference type="PANTHER" id="PTHR48267:SF1">
    <property type="entry name" value="BILIRUBIN OXIDASE"/>
    <property type="match status" value="1"/>
</dbReference>
<evidence type="ECO:0000256" key="6">
    <source>
        <dbReference type="ARBA" id="ARBA00041027"/>
    </source>
</evidence>
<feature type="domain" description="Plastocyanin-like" evidence="12">
    <location>
        <begin position="153"/>
        <end position="220"/>
    </location>
</feature>
<accession>E0UKZ0</accession>
<dbReference type="PANTHER" id="PTHR48267">
    <property type="entry name" value="CUPREDOXIN SUPERFAMILY PROTEIN"/>
    <property type="match status" value="1"/>
</dbReference>
<evidence type="ECO:0000313" key="14">
    <source>
        <dbReference type="Proteomes" id="UP000008206"/>
    </source>
</evidence>
<dbReference type="CDD" id="cd13889">
    <property type="entry name" value="CuRO_3_BOD"/>
    <property type="match status" value="1"/>
</dbReference>
<comment type="catalytic activity">
    <reaction evidence="9">
        <text>4 Cu(+) + O2 + 4 H(+) = 4 Cu(2+) + 2 H2O</text>
        <dbReference type="Rhea" id="RHEA:30083"/>
        <dbReference type="ChEBI" id="CHEBI:15377"/>
        <dbReference type="ChEBI" id="CHEBI:15378"/>
        <dbReference type="ChEBI" id="CHEBI:15379"/>
        <dbReference type="ChEBI" id="CHEBI:29036"/>
        <dbReference type="ChEBI" id="CHEBI:49552"/>
        <dbReference type="EC" id="1.16.3.4"/>
    </reaction>
    <physiologicalReaction direction="left-to-right" evidence="9">
        <dbReference type="Rhea" id="RHEA:30084"/>
    </physiologicalReaction>
</comment>
<dbReference type="PROSITE" id="PS51318">
    <property type="entry name" value="TAT"/>
    <property type="match status" value="1"/>
</dbReference>
<proteinExistence type="inferred from homology"/>
<comment type="similarity">
    <text evidence="1">Belongs to the multicopper oxidase family.</text>
</comment>
<evidence type="ECO:0000256" key="8">
    <source>
        <dbReference type="ARBA" id="ARBA00043090"/>
    </source>
</evidence>
<dbReference type="Pfam" id="PF07732">
    <property type="entry name" value="Cu-oxidase_3"/>
    <property type="match status" value="1"/>
</dbReference>
<comment type="subunit">
    <text evidence="2">Monomer.</text>
</comment>
<evidence type="ECO:0000256" key="7">
    <source>
        <dbReference type="ARBA" id="ARBA00042896"/>
    </source>
</evidence>
<name>E0UKZ0_GLOV7</name>
<evidence type="ECO:0000259" key="11">
    <source>
        <dbReference type="Pfam" id="PF07731"/>
    </source>
</evidence>
<evidence type="ECO:0000256" key="9">
    <source>
        <dbReference type="ARBA" id="ARBA00048092"/>
    </source>
</evidence>
<sequence length="582" mass="65011">MNISRRDAFKWGLGASGMLMLPWTFPEKALAQTAPPDDNDTTTTFTPFQVALPISPVLSPVQRTSTTDYYYIVLQKTQMPIQGLAATGVPTNVWSYTGITNRGLLPAVIPGPTIRQQIGRQSVVRFVNCLGNLAENDIPTTDKQKWPIGEPINAVIHLHGMASLPQYDGYTVDYIQPYYYKDYHYPNDRPATFWYHDHALDRTRRNVAMGMAGIYVVYDQFELDNLPSGNYDIPLVFQSYPDPAGATAYNGYTLVNGVYQARLQVKPRKYRFRLLNATATQTLYLSLLQTDATSRAYPGPVITVIGTDGGLVEKPVTTTELRIGMGERYEILIDFSQYYLADATNNFVFLITNNQDASNGDGGSTTPLLLFEITTPDNEDQLVIPNTLRPFKALPTSGVRRVRQFVFDFTPKADVPPVSDPNASTEQCIPNQTQIATINGKRWDTQRVDADPGLGDIEIWSLVNKTALIHPIHIHLLDFQMLSRNGQPPLPYEQNWKDIFLLGPYDEIEIIGQLGPNRGKYMMHCHNLLHEDCAMMTQFEVGQGGPDPCSAPAQPLTPEDCRNLGIEDLCPKSVHTEILEGS</sequence>
<dbReference type="InterPro" id="IPR045087">
    <property type="entry name" value="Cu-oxidase_fam"/>
</dbReference>
<feature type="domain" description="Plastocyanin-like" evidence="10">
    <location>
        <begin position="256"/>
        <end position="342"/>
    </location>
</feature>
<dbReference type="Proteomes" id="UP000008206">
    <property type="component" value="Plasmid Cy782201"/>
</dbReference>
<evidence type="ECO:0000256" key="3">
    <source>
        <dbReference type="ARBA" id="ARBA00022723"/>
    </source>
</evidence>
<keyword evidence="4 13" id="KW-0560">Oxidoreductase</keyword>
<dbReference type="InterPro" id="IPR008972">
    <property type="entry name" value="Cupredoxin"/>
</dbReference>
<evidence type="ECO:0000256" key="1">
    <source>
        <dbReference type="ARBA" id="ARBA00010609"/>
    </source>
</evidence>
<evidence type="ECO:0000259" key="10">
    <source>
        <dbReference type="Pfam" id="PF00394"/>
    </source>
</evidence>
<dbReference type="Pfam" id="PF07731">
    <property type="entry name" value="Cu-oxidase_2"/>
    <property type="match status" value="1"/>
</dbReference>
<dbReference type="PROSITE" id="PS00080">
    <property type="entry name" value="MULTICOPPER_OXIDASE2"/>
    <property type="match status" value="1"/>
</dbReference>
<dbReference type="InterPro" id="IPR001117">
    <property type="entry name" value="Cu-oxidase_2nd"/>
</dbReference>
<feature type="domain" description="Plastocyanin-like" evidence="11">
    <location>
        <begin position="432"/>
        <end position="543"/>
    </location>
</feature>
<dbReference type="OrthoDB" id="9757546at2"/>
<dbReference type="GO" id="GO:0005507">
    <property type="term" value="F:copper ion binding"/>
    <property type="evidence" value="ECO:0007669"/>
    <property type="project" value="InterPro"/>
</dbReference>
<dbReference type="Pfam" id="PF00394">
    <property type="entry name" value="Cu-oxidase"/>
    <property type="match status" value="1"/>
</dbReference>
<dbReference type="EMBL" id="CP002199">
    <property type="protein sequence ID" value="ADN17620.1"/>
    <property type="molecule type" value="Genomic_DNA"/>
</dbReference>
<dbReference type="AlphaFoldDB" id="E0UKZ0"/>